<comment type="caution">
    <text evidence="1">The sequence shown here is derived from an EMBL/GenBank/DDBJ whole genome shotgun (WGS) entry which is preliminary data.</text>
</comment>
<evidence type="ECO:0000313" key="1">
    <source>
        <dbReference type="EMBL" id="NRT57918.1"/>
    </source>
</evidence>
<reference evidence="1 2" key="1">
    <citation type="submission" date="2020-05" db="EMBL/GenBank/DDBJ databases">
        <title>Genomic Encyclopedia of Type Strains, Phase IV (KMG-V): Genome sequencing to study the core and pangenomes of soil and plant-associated prokaryotes.</title>
        <authorList>
            <person name="Whitman W."/>
        </authorList>
    </citation>
    <scope>NUCLEOTIDE SEQUENCE [LARGE SCALE GENOMIC DNA]</scope>
    <source>
        <strain evidence="1 2">C29</strain>
    </source>
</reference>
<protein>
    <submittedName>
        <fullName evidence="1">Uncharacterized protein</fullName>
    </submittedName>
</protein>
<dbReference type="Proteomes" id="UP001516061">
    <property type="component" value="Unassembled WGS sequence"/>
</dbReference>
<accession>A0ABX2G6G3</accession>
<gene>
    <name evidence="1" type="ORF">HNQ01_003679</name>
</gene>
<sequence length="71" mass="7565">MIDAGHLAFERMAGEPVPALPTWSGAGRLLDAWRLDALFVLVFGDDGSDARCVRPNSRAKQALETVAGVTP</sequence>
<keyword evidence="2" id="KW-1185">Reference proteome</keyword>
<proteinExistence type="predicted"/>
<dbReference type="RefSeq" id="WP_173806953.1">
    <property type="nucleotide sequence ID" value="NZ_JABSNM010000020.1"/>
</dbReference>
<evidence type="ECO:0000313" key="2">
    <source>
        <dbReference type="Proteomes" id="UP001516061"/>
    </source>
</evidence>
<organism evidence="1 2">
    <name type="scientific">Sphaerotilus uruguayifluvii</name>
    <dbReference type="NCBI Taxonomy" id="2735897"/>
    <lineage>
        <taxon>Bacteria</taxon>
        <taxon>Pseudomonadati</taxon>
        <taxon>Pseudomonadota</taxon>
        <taxon>Betaproteobacteria</taxon>
        <taxon>Burkholderiales</taxon>
        <taxon>Sphaerotilaceae</taxon>
        <taxon>Sphaerotilus</taxon>
    </lineage>
</organism>
<name>A0ABX2G6G3_9BURK</name>
<dbReference type="EMBL" id="JABSNM010000020">
    <property type="protein sequence ID" value="NRT57918.1"/>
    <property type="molecule type" value="Genomic_DNA"/>
</dbReference>